<reference evidence="2 3" key="1">
    <citation type="submission" date="2018-03" db="EMBL/GenBank/DDBJ databases">
        <title>Complete genome sequence and methylome analysis of Pseudomonas mendocina NEB 698.</title>
        <authorList>
            <person name="Morgan R.D."/>
        </authorList>
    </citation>
    <scope>NUCLEOTIDE SEQUENCE [LARGE SCALE GENOMIC DNA]</scope>
    <source>
        <strain evidence="2 3">NEB698</strain>
    </source>
</reference>
<protein>
    <recommendedName>
        <fullName evidence="4">Fap system outer membrane protein</fullName>
    </recommendedName>
</protein>
<sequence>MHTKLWLAASILVASLPVGASALFQPVEVSDQELAQLRGRYVLPDRIISFGVVMTSTWQNGAGQVIGAEVALNVASGQLQPSLHVRQISSAGDGNGSVSGGSGTITGGAGLDNVQGIVQSVRTAGDLNTGLNDLRLRITTGNGDTPVDPDAQPWSGSQDFSNAAGLVHISTRAGGISIALNASQGQGSSSQQIGGGVAQHANISGTLNDVRNLAALNVALRDNPRNLNLDNCIEQIRALRPHGY</sequence>
<proteinExistence type="predicted"/>
<feature type="signal peptide" evidence="1">
    <location>
        <begin position="1"/>
        <end position="20"/>
    </location>
</feature>
<dbReference type="EMBL" id="CP027657">
    <property type="protein sequence ID" value="AVO55627.1"/>
    <property type="molecule type" value="Genomic_DNA"/>
</dbReference>
<evidence type="ECO:0000256" key="1">
    <source>
        <dbReference type="SAM" id="SignalP"/>
    </source>
</evidence>
<dbReference type="Proteomes" id="UP000238327">
    <property type="component" value="Chromosome"/>
</dbReference>
<evidence type="ECO:0008006" key="4">
    <source>
        <dbReference type="Google" id="ProtNLM"/>
    </source>
</evidence>
<evidence type="ECO:0000313" key="3">
    <source>
        <dbReference type="Proteomes" id="UP000238327"/>
    </source>
</evidence>
<organism evidence="2 3">
    <name type="scientific">Ectopseudomonas mendocina</name>
    <name type="common">Pseudomonas mendocina</name>
    <dbReference type="NCBI Taxonomy" id="300"/>
    <lineage>
        <taxon>Bacteria</taxon>
        <taxon>Pseudomonadati</taxon>
        <taxon>Pseudomonadota</taxon>
        <taxon>Gammaproteobacteria</taxon>
        <taxon>Pseudomonadales</taxon>
        <taxon>Pseudomonadaceae</taxon>
        <taxon>Ectopseudomonas</taxon>
    </lineage>
</organism>
<dbReference type="OrthoDB" id="5585636at2"/>
<evidence type="ECO:0000313" key="2">
    <source>
        <dbReference type="EMBL" id="AVO55627.1"/>
    </source>
</evidence>
<dbReference type="RefSeq" id="WP_106741281.1">
    <property type="nucleotide sequence ID" value="NZ_CP027657.1"/>
</dbReference>
<gene>
    <name evidence="2" type="ORF">C7A17_23690</name>
</gene>
<feature type="chain" id="PRO_5015317417" description="Fap system outer membrane protein" evidence="1">
    <location>
        <begin position="21"/>
        <end position="244"/>
    </location>
</feature>
<name>A0A2R3QV35_ECTME</name>
<accession>A0A2R3QV35</accession>
<keyword evidence="1" id="KW-0732">Signal</keyword>
<dbReference type="AlphaFoldDB" id="A0A2R3QV35"/>